<feature type="chain" id="PRO_5042868364" evidence="1">
    <location>
        <begin position="18"/>
        <end position="327"/>
    </location>
</feature>
<proteinExistence type="predicted"/>
<accession>A0AAQ3NS42</accession>
<keyword evidence="3" id="KW-1185">Reference proteome</keyword>
<evidence type="ECO:0000256" key="1">
    <source>
        <dbReference type="SAM" id="SignalP"/>
    </source>
</evidence>
<dbReference type="Proteomes" id="UP001374535">
    <property type="component" value="Chromosome 4"/>
</dbReference>
<feature type="signal peptide" evidence="1">
    <location>
        <begin position="1"/>
        <end position="17"/>
    </location>
</feature>
<evidence type="ECO:0000313" key="3">
    <source>
        <dbReference type="Proteomes" id="UP001374535"/>
    </source>
</evidence>
<dbReference type="AlphaFoldDB" id="A0AAQ3NS42"/>
<name>A0AAQ3NS42_VIGMU</name>
<protein>
    <submittedName>
        <fullName evidence="2">Uncharacterized protein</fullName>
    </submittedName>
</protein>
<keyword evidence="1" id="KW-0732">Signal</keyword>
<dbReference type="EMBL" id="CP144697">
    <property type="protein sequence ID" value="WVZ14413.1"/>
    <property type="molecule type" value="Genomic_DNA"/>
</dbReference>
<reference evidence="2 3" key="1">
    <citation type="journal article" date="2023" name="Life. Sci Alliance">
        <title>Evolutionary insights into 3D genome organization and epigenetic landscape of Vigna mungo.</title>
        <authorList>
            <person name="Junaid A."/>
            <person name="Singh B."/>
            <person name="Bhatia S."/>
        </authorList>
    </citation>
    <scope>NUCLEOTIDE SEQUENCE [LARGE SCALE GENOMIC DNA]</scope>
    <source>
        <strain evidence="2">Urdbean</strain>
    </source>
</reference>
<gene>
    <name evidence="2" type="ORF">V8G54_011979</name>
</gene>
<evidence type="ECO:0000313" key="2">
    <source>
        <dbReference type="EMBL" id="WVZ14413.1"/>
    </source>
</evidence>
<sequence length="327" mass="37004">MKKSFLVLVTLLFIVNASICPKWDQGLLKDEKDMEVLRVLRDSGLVMKVRRGFGFFWEVEMDCVGFMGLLCNSFLVIDGEKEFLRCVWVASELCEEVMVAQGYFMVAAKSSGDFKIVSEAVEDASLKKKKNMSSHTPNKSIKVSKGASKCKDSFGQNCSTYRISEFGRWMSIRNARSEREEDFHGVKVGKQIGLLVSEREKKMKKGVWMVLLVMIYVVNAKYEGFIGNNFESEFSFDSHVNRILYDVSLSVCGKTGNSNNKAVLCPELLSYRSCLPEPNGGGPRRFCADYTRERKYFNTGVGPNEFTSESNDGKRRVMRLAQRTGVN</sequence>
<organism evidence="2 3">
    <name type="scientific">Vigna mungo</name>
    <name type="common">Black gram</name>
    <name type="synonym">Phaseolus mungo</name>
    <dbReference type="NCBI Taxonomy" id="3915"/>
    <lineage>
        <taxon>Eukaryota</taxon>
        <taxon>Viridiplantae</taxon>
        <taxon>Streptophyta</taxon>
        <taxon>Embryophyta</taxon>
        <taxon>Tracheophyta</taxon>
        <taxon>Spermatophyta</taxon>
        <taxon>Magnoliopsida</taxon>
        <taxon>eudicotyledons</taxon>
        <taxon>Gunneridae</taxon>
        <taxon>Pentapetalae</taxon>
        <taxon>rosids</taxon>
        <taxon>fabids</taxon>
        <taxon>Fabales</taxon>
        <taxon>Fabaceae</taxon>
        <taxon>Papilionoideae</taxon>
        <taxon>50 kb inversion clade</taxon>
        <taxon>NPAAA clade</taxon>
        <taxon>indigoferoid/millettioid clade</taxon>
        <taxon>Phaseoleae</taxon>
        <taxon>Vigna</taxon>
    </lineage>
</organism>